<dbReference type="InterPro" id="IPR036188">
    <property type="entry name" value="FAD/NAD-bd_sf"/>
</dbReference>
<keyword evidence="2" id="KW-0503">Monooxygenase</keyword>
<evidence type="ECO:0000259" key="3">
    <source>
        <dbReference type="Pfam" id="PF01494"/>
    </source>
</evidence>
<protein>
    <submittedName>
        <fullName evidence="4">2-polyprenyl-6-methoxyphenol hydroxylase-like FAD-dependent oxidoreductase</fullName>
    </submittedName>
</protein>
<comment type="caution">
    <text evidence="4">The sequence shown here is derived from an EMBL/GenBank/DDBJ whole genome shotgun (WGS) entry which is preliminary data.</text>
</comment>
<evidence type="ECO:0000313" key="4">
    <source>
        <dbReference type="EMBL" id="TDW18930.1"/>
    </source>
</evidence>
<sequence length="332" mass="35925">MKAVVVGASLSGLMTGLALSRAGVDATILERVDEFPRTGASLGWVPEGRLERITGRKGGTRASVQTWTAVHARLRAAVDADPHIELRHNTYVRGVDQDDDGAWATTSNDEVVRGDVVIGADGHRSVVRRSVAPEHPNATFAGYVLWIGLIDESAIPARHRLPRDMNILRAEGNYLFGYPLPRQLGWGWFDASRNELLRETGCVVGNVVQHSLAAADIPEATLHQLGAEASELWPALWRDVILDCIERRAVIGTPIAEYVPDRLVRGRLALVGDAAHVPTPMTGSGFSASLDDAEALADAVAAGVLLEYEQRRLSAVRDMVQSGQQFSRSFAS</sequence>
<dbReference type="InterPro" id="IPR002938">
    <property type="entry name" value="FAD-bd"/>
</dbReference>
<dbReference type="EMBL" id="SODF01000002">
    <property type="protein sequence ID" value="TDW18930.1"/>
    <property type="molecule type" value="Genomic_DNA"/>
</dbReference>
<feature type="domain" description="FAD-binding" evidence="3">
    <location>
        <begin position="65"/>
        <end position="133"/>
    </location>
</feature>
<dbReference type="Pfam" id="PF01494">
    <property type="entry name" value="FAD_binding_3"/>
    <property type="match status" value="3"/>
</dbReference>
<feature type="domain" description="FAD-binding" evidence="3">
    <location>
        <begin position="254"/>
        <end position="318"/>
    </location>
</feature>
<dbReference type="PRINTS" id="PR00420">
    <property type="entry name" value="RNGMNOXGNASE"/>
</dbReference>
<keyword evidence="5" id="KW-1185">Reference proteome</keyword>
<dbReference type="SUPFAM" id="SSF51905">
    <property type="entry name" value="FAD/NAD(P)-binding domain"/>
    <property type="match status" value="1"/>
</dbReference>
<dbReference type="RefSeq" id="WP_134121850.1">
    <property type="nucleotide sequence ID" value="NZ_SODF01000002.1"/>
</dbReference>
<feature type="domain" description="FAD-binding" evidence="3">
    <location>
        <begin position="2"/>
        <end position="38"/>
    </location>
</feature>
<name>A0A4R7ZTS8_9ACTN</name>
<gene>
    <name evidence="4" type="ORF">EV650_5532</name>
</gene>
<dbReference type="GO" id="GO:0004497">
    <property type="term" value="F:monooxygenase activity"/>
    <property type="evidence" value="ECO:0007669"/>
    <property type="project" value="UniProtKB-KW"/>
</dbReference>
<dbReference type="GO" id="GO:0071949">
    <property type="term" value="F:FAD binding"/>
    <property type="evidence" value="ECO:0007669"/>
    <property type="project" value="InterPro"/>
</dbReference>
<dbReference type="SUPFAM" id="SSF54373">
    <property type="entry name" value="FAD-linked reductases, C-terminal domain"/>
    <property type="match status" value="1"/>
</dbReference>
<dbReference type="Proteomes" id="UP000295447">
    <property type="component" value="Unassembled WGS sequence"/>
</dbReference>
<dbReference type="Gene3D" id="3.50.50.60">
    <property type="entry name" value="FAD/NAD(P)-binding domain"/>
    <property type="match status" value="2"/>
</dbReference>
<organism evidence="4 5">
    <name type="scientific">Kribbella kalugense</name>
    <dbReference type="NCBI Taxonomy" id="2512221"/>
    <lineage>
        <taxon>Bacteria</taxon>
        <taxon>Bacillati</taxon>
        <taxon>Actinomycetota</taxon>
        <taxon>Actinomycetes</taxon>
        <taxon>Propionibacteriales</taxon>
        <taxon>Kribbellaceae</taxon>
        <taxon>Kribbella</taxon>
    </lineage>
</organism>
<dbReference type="PANTHER" id="PTHR13789:SF309">
    <property type="entry name" value="PUTATIVE (AFU_ORTHOLOGUE AFUA_6G14510)-RELATED"/>
    <property type="match status" value="1"/>
</dbReference>
<keyword evidence="1" id="KW-0560">Oxidoreductase</keyword>
<accession>A0A4R7ZTS8</accession>
<dbReference type="InterPro" id="IPR050493">
    <property type="entry name" value="FAD-dep_Monooxygenase_BioMet"/>
</dbReference>
<dbReference type="AlphaFoldDB" id="A0A4R7ZTS8"/>
<reference evidence="4 5" key="1">
    <citation type="submission" date="2019-03" db="EMBL/GenBank/DDBJ databases">
        <title>Genomic Encyclopedia of Type Strains, Phase III (KMG-III): the genomes of soil and plant-associated and newly described type strains.</title>
        <authorList>
            <person name="Whitman W."/>
        </authorList>
    </citation>
    <scope>NUCLEOTIDE SEQUENCE [LARGE SCALE GENOMIC DNA]</scope>
    <source>
        <strain evidence="4 5">VKM Ac-2570</strain>
    </source>
</reference>
<evidence type="ECO:0000313" key="5">
    <source>
        <dbReference type="Proteomes" id="UP000295447"/>
    </source>
</evidence>
<proteinExistence type="predicted"/>
<evidence type="ECO:0000256" key="1">
    <source>
        <dbReference type="ARBA" id="ARBA00023002"/>
    </source>
</evidence>
<evidence type="ECO:0000256" key="2">
    <source>
        <dbReference type="ARBA" id="ARBA00023033"/>
    </source>
</evidence>
<dbReference type="OrthoDB" id="9782160at2"/>
<dbReference type="PANTHER" id="PTHR13789">
    <property type="entry name" value="MONOOXYGENASE"/>
    <property type="match status" value="1"/>
</dbReference>